<name>A0A0L8J578_STRVR</name>
<dbReference type="SMART" id="SM00347">
    <property type="entry name" value="HTH_MARR"/>
    <property type="match status" value="1"/>
</dbReference>
<proteinExistence type="predicted"/>
<feature type="domain" description="HTH marR-type" evidence="1">
    <location>
        <begin position="24"/>
        <end position="122"/>
    </location>
</feature>
<reference evidence="2 3" key="1">
    <citation type="submission" date="2015-06" db="EMBL/GenBank/DDBJ databases">
        <authorList>
            <person name="Hoefler B.C."/>
            <person name="Straight P.D."/>
        </authorList>
    </citation>
    <scope>NUCLEOTIDE SEQUENCE [LARGE SCALE GENOMIC DNA]</scope>
    <source>
        <strain evidence="2 3">NRRL 3427</strain>
    </source>
</reference>
<dbReference type="PATRIC" id="fig|1938.6.peg.8217"/>
<dbReference type="InterPro" id="IPR052526">
    <property type="entry name" value="HTH-type_Bedaq_tolerance"/>
</dbReference>
<dbReference type="InterPro" id="IPR036390">
    <property type="entry name" value="WH_DNA-bd_sf"/>
</dbReference>
<evidence type="ECO:0000259" key="1">
    <source>
        <dbReference type="SMART" id="SM00347"/>
    </source>
</evidence>
<dbReference type="GO" id="GO:0003700">
    <property type="term" value="F:DNA-binding transcription factor activity"/>
    <property type="evidence" value="ECO:0007669"/>
    <property type="project" value="InterPro"/>
</dbReference>
<dbReference type="Pfam" id="PF12802">
    <property type="entry name" value="MarR_2"/>
    <property type="match status" value="1"/>
</dbReference>
<evidence type="ECO:0000313" key="2">
    <source>
        <dbReference type="EMBL" id="KOG08811.1"/>
    </source>
</evidence>
<dbReference type="RefSeq" id="WP_033202639.1">
    <property type="nucleotide sequence ID" value="NZ_LGUP01000404.1"/>
</dbReference>
<dbReference type="InterPro" id="IPR000835">
    <property type="entry name" value="HTH_MarR-typ"/>
</dbReference>
<accession>A0A0L8J578</accession>
<evidence type="ECO:0000313" key="3">
    <source>
        <dbReference type="Proteomes" id="UP000037023"/>
    </source>
</evidence>
<dbReference type="EMBL" id="LGUP01000404">
    <property type="protein sequence ID" value="KOG08811.1"/>
    <property type="molecule type" value="Genomic_DNA"/>
</dbReference>
<dbReference type="SUPFAM" id="SSF46785">
    <property type="entry name" value="Winged helix' DNA-binding domain"/>
    <property type="match status" value="1"/>
</dbReference>
<gene>
    <name evidence="2" type="ORF">ADK34_38155</name>
</gene>
<dbReference type="AlphaFoldDB" id="A0A0L8J578"/>
<dbReference type="PANTHER" id="PTHR39515:SF2">
    <property type="entry name" value="HTH-TYPE TRANSCRIPTIONAL REGULATOR RV0880"/>
    <property type="match status" value="1"/>
</dbReference>
<dbReference type="InterPro" id="IPR036388">
    <property type="entry name" value="WH-like_DNA-bd_sf"/>
</dbReference>
<comment type="caution">
    <text evidence="2">The sequence shown here is derived from an EMBL/GenBank/DDBJ whole genome shotgun (WGS) entry which is preliminary data.</text>
</comment>
<dbReference type="Gene3D" id="1.10.10.10">
    <property type="entry name" value="Winged helix-like DNA-binding domain superfamily/Winged helix DNA-binding domain"/>
    <property type="match status" value="1"/>
</dbReference>
<dbReference type="Proteomes" id="UP000037023">
    <property type="component" value="Unassembled WGS sequence"/>
</dbReference>
<dbReference type="PANTHER" id="PTHR39515">
    <property type="entry name" value="CONSERVED PROTEIN"/>
    <property type="match status" value="1"/>
</dbReference>
<protein>
    <submittedName>
        <fullName evidence="2">MarR family transcriptional regulator</fullName>
    </submittedName>
</protein>
<dbReference type="OrthoDB" id="4557196at2"/>
<organism evidence="2 3">
    <name type="scientific">Streptomyces viridochromogenes</name>
    <dbReference type="NCBI Taxonomy" id="1938"/>
    <lineage>
        <taxon>Bacteria</taxon>
        <taxon>Bacillati</taxon>
        <taxon>Actinomycetota</taxon>
        <taxon>Actinomycetes</taxon>
        <taxon>Kitasatosporales</taxon>
        <taxon>Streptomycetaceae</taxon>
        <taxon>Streptomyces</taxon>
    </lineage>
</organism>
<sequence length="162" mass="16955">MNGVELFLLGRTLMKIGEQAMPQAESGSPGSVRSVLVVLGDLVSHPGTTVGEIAARTGLPQSQVSTAVARLQEAGSVDTRPDPADRRRRLIHPAANPSARVAEVRAATIDDALAAALADPDGTAPHPDTLREVADALDVLSRHLVPAVATRTRARRPGIEAR</sequence>